<dbReference type="SUPFAM" id="SSF48452">
    <property type="entry name" value="TPR-like"/>
    <property type="match status" value="1"/>
</dbReference>
<evidence type="ECO:0000256" key="2">
    <source>
        <dbReference type="SAM" id="Phobius"/>
    </source>
</evidence>
<protein>
    <submittedName>
        <fullName evidence="3">Tetratricopeptide repeat protein</fullName>
    </submittedName>
</protein>
<dbReference type="InterPro" id="IPR011990">
    <property type="entry name" value="TPR-like_helical_dom_sf"/>
</dbReference>
<dbReference type="Gene3D" id="1.25.40.10">
    <property type="entry name" value="Tetratricopeptide repeat domain"/>
    <property type="match status" value="1"/>
</dbReference>
<dbReference type="Proteomes" id="UP001154265">
    <property type="component" value="Unassembled WGS sequence"/>
</dbReference>
<name>A0ABT6F190_9SYNE</name>
<feature type="transmembrane region" description="Helical" evidence="2">
    <location>
        <begin position="165"/>
        <end position="186"/>
    </location>
</feature>
<evidence type="ECO:0000313" key="3">
    <source>
        <dbReference type="EMBL" id="MDG2991623.1"/>
    </source>
</evidence>
<organism evidence="3 4">
    <name type="scientific">Candidatus Synechococcus calcipolaris G9</name>
    <dbReference type="NCBI Taxonomy" id="1497997"/>
    <lineage>
        <taxon>Bacteria</taxon>
        <taxon>Bacillati</taxon>
        <taxon>Cyanobacteriota</taxon>
        <taxon>Cyanophyceae</taxon>
        <taxon>Synechococcales</taxon>
        <taxon>Synechococcaceae</taxon>
        <taxon>Synechococcus</taxon>
    </lineage>
</organism>
<keyword evidence="2" id="KW-0812">Transmembrane</keyword>
<dbReference type="PANTHER" id="PTHR36761">
    <property type="entry name" value="ORF03 PROTEIN"/>
    <property type="match status" value="1"/>
</dbReference>
<dbReference type="PANTHER" id="PTHR36761:SF2">
    <property type="entry name" value="ORF03 PROTEIN"/>
    <property type="match status" value="1"/>
</dbReference>
<dbReference type="RefSeq" id="WP_277867485.1">
    <property type="nucleotide sequence ID" value="NZ_JAKKUT010000002.1"/>
</dbReference>
<dbReference type="EMBL" id="JAKKUT010000002">
    <property type="protein sequence ID" value="MDG2991623.1"/>
    <property type="molecule type" value="Genomic_DNA"/>
</dbReference>
<reference evidence="3" key="1">
    <citation type="journal article" date="2022" name="Genome Biol. Evol.">
        <title>A New Gene Family Diagnostic for Intracellular Biomineralization of Amorphous Ca Carbonates by Cyanobacteria.</title>
        <authorList>
            <person name="Benzerara K."/>
            <person name="Duprat E."/>
            <person name="Bitard-Feildel T."/>
            <person name="Caumes G."/>
            <person name="Cassier-Chauvat C."/>
            <person name="Chauvat F."/>
            <person name="Dezi M."/>
            <person name="Diop S.I."/>
            <person name="Gaschignard G."/>
            <person name="Gorgen S."/>
            <person name="Gugger M."/>
            <person name="Lopez-Garcia P."/>
            <person name="Millet M."/>
            <person name="Skouri-Panet F."/>
            <person name="Moreira D."/>
            <person name="Callebaut I."/>
        </authorList>
    </citation>
    <scope>NUCLEOTIDE SEQUENCE</scope>
    <source>
        <strain evidence="3">G9</strain>
    </source>
</reference>
<feature type="region of interest" description="Disordered" evidence="1">
    <location>
        <begin position="126"/>
        <end position="153"/>
    </location>
</feature>
<proteinExistence type="predicted"/>
<comment type="caution">
    <text evidence="3">The sequence shown here is derived from an EMBL/GenBank/DDBJ whole genome shotgun (WGS) entry which is preliminary data.</text>
</comment>
<evidence type="ECO:0000256" key="1">
    <source>
        <dbReference type="SAM" id="MobiDB-lite"/>
    </source>
</evidence>
<gene>
    <name evidence="3" type="ORF">L3556_11870</name>
</gene>
<sequence length="187" mass="20497">MALYHDPSTTMTSPEELFHQGQQAFERGNYAAAIQCLNQAAALSQGNIKLAGEIKTWLVTAYEAAGNHDAAIALCRQLQTYPDSEIRKQNRRLLAILNAPQLQRRPEWLSQIPDLETVTDTKGVFLGDRPSQAAPRKPSAQSKTDLMPLTPENPENPASTFSFSIFIWGTLGILGVGLILVAVWPLG</sequence>
<keyword evidence="4" id="KW-1185">Reference proteome</keyword>
<keyword evidence="2" id="KW-0472">Membrane</keyword>
<accession>A0ABT6F190</accession>
<evidence type="ECO:0000313" key="4">
    <source>
        <dbReference type="Proteomes" id="UP001154265"/>
    </source>
</evidence>
<keyword evidence="2" id="KW-1133">Transmembrane helix</keyword>
<reference evidence="3" key="2">
    <citation type="submission" date="2022-01" db="EMBL/GenBank/DDBJ databases">
        <authorList>
            <person name="Zivanovic Y."/>
            <person name="Moreira D."/>
            <person name="Lopez-Garcia P."/>
        </authorList>
    </citation>
    <scope>NUCLEOTIDE SEQUENCE</scope>
    <source>
        <strain evidence="3">G9</strain>
    </source>
</reference>